<feature type="region of interest" description="Disordered" evidence="1">
    <location>
        <begin position="1"/>
        <end position="49"/>
    </location>
</feature>
<proteinExistence type="predicted"/>
<name>A0A200Q381_MACCD</name>
<evidence type="ECO:0000256" key="1">
    <source>
        <dbReference type="SAM" id="MobiDB-lite"/>
    </source>
</evidence>
<sequence length="185" mass="19473">MATTMQQQQRSPSSSSPGGGGGGGGVGVNLVGGGWKLQSDQPHDFSINHPKYTNISPGISSPSSPSHGVLGVGQIGTTSYGSVLMEKSFRNTKPIQQFFKEAATAHHEAPEIETLPLFPIHAGEDIPGFCIEVSNPDHPSSGYNHPPTGGYNFFRPPHDYDKGGSAPTSLELTLNSYTPISPDTD</sequence>
<dbReference type="STRING" id="56857.A0A200Q381"/>
<evidence type="ECO:0000313" key="2">
    <source>
        <dbReference type="EMBL" id="OVA04903.1"/>
    </source>
</evidence>
<dbReference type="EMBL" id="MVGT01003199">
    <property type="protein sequence ID" value="OVA04903.1"/>
    <property type="molecule type" value="Genomic_DNA"/>
</dbReference>
<comment type="caution">
    <text evidence="2">The sequence shown here is derived from an EMBL/GenBank/DDBJ whole genome shotgun (WGS) entry which is preliminary data.</text>
</comment>
<dbReference type="Proteomes" id="UP000195402">
    <property type="component" value="Unassembled WGS sequence"/>
</dbReference>
<gene>
    <name evidence="2" type="ORF">BVC80_8873g7</name>
</gene>
<keyword evidence="3" id="KW-1185">Reference proteome</keyword>
<accession>A0A200Q381</accession>
<dbReference type="InParanoid" id="A0A200Q381"/>
<feature type="compositionally biased region" description="Low complexity" evidence="1">
    <location>
        <begin position="1"/>
        <end position="16"/>
    </location>
</feature>
<protein>
    <submittedName>
        <fullName evidence="2">Uncharacterized protein</fullName>
    </submittedName>
</protein>
<dbReference type="OrthoDB" id="773671at2759"/>
<feature type="compositionally biased region" description="Gly residues" evidence="1">
    <location>
        <begin position="17"/>
        <end position="35"/>
    </location>
</feature>
<evidence type="ECO:0000313" key="3">
    <source>
        <dbReference type="Proteomes" id="UP000195402"/>
    </source>
</evidence>
<dbReference type="AlphaFoldDB" id="A0A200Q381"/>
<reference evidence="2 3" key="1">
    <citation type="journal article" date="2017" name="Mol. Plant">
        <title>The Genome of Medicinal Plant Macleaya cordata Provides New Insights into Benzylisoquinoline Alkaloids Metabolism.</title>
        <authorList>
            <person name="Liu X."/>
            <person name="Liu Y."/>
            <person name="Huang P."/>
            <person name="Ma Y."/>
            <person name="Qing Z."/>
            <person name="Tang Q."/>
            <person name="Cao H."/>
            <person name="Cheng P."/>
            <person name="Zheng Y."/>
            <person name="Yuan Z."/>
            <person name="Zhou Y."/>
            <person name="Liu J."/>
            <person name="Tang Z."/>
            <person name="Zhuo Y."/>
            <person name="Zhang Y."/>
            <person name="Yu L."/>
            <person name="Huang J."/>
            <person name="Yang P."/>
            <person name="Peng Q."/>
            <person name="Zhang J."/>
            <person name="Jiang W."/>
            <person name="Zhang Z."/>
            <person name="Lin K."/>
            <person name="Ro D.K."/>
            <person name="Chen X."/>
            <person name="Xiong X."/>
            <person name="Shang Y."/>
            <person name="Huang S."/>
            <person name="Zeng J."/>
        </authorList>
    </citation>
    <scope>NUCLEOTIDE SEQUENCE [LARGE SCALE GENOMIC DNA]</scope>
    <source>
        <strain evidence="3">cv. BLH2017</strain>
        <tissue evidence="2">Root</tissue>
    </source>
</reference>
<organism evidence="2 3">
    <name type="scientific">Macleaya cordata</name>
    <name type="common">Five-seeded plume-poppy</name>
    <name type="synonym">Bocconia cordata</name>
    <dbReference type="NCBI Taxonomy" id="56857"/>
    <lineage>
        <taxon>Eukaryota</taxon>
        <taxon>Viridiplantae</taxon>
        <taxon>Streptophyta</taxon>
        <taxon>Embryophyta</taxon>
        <taxon>Tracheophyta</taxon>
        <taxon>Spermatophyta</taxon>
        <taxon>Magnoliopsida</taxon>
        <taxon>Ranunculales</taxon>
        <taxon>Papaveraceae</taxon>
        <taxon>Papaveroideae</taxon>
        <taxon>Macleaya</taxon>
    </lineage>
</organism>